<feature type="compositionally biased region" description="Polar residues" evidence="1">
    <location>
        <begin position="384"/>
        <end position="393"/>
    </location>
</feature>
<dbReference type="WBParaSite" id="TTAC_0000629901-mRNA-1">
    <property type="protein sequence ID" value="TTAC_0000629901-mRNA-1"/>
    <property type="gene ID" value="TTAC_0000629901"/>
</dbReference>
<dbReference type="STRING" id="6205.A0A158RDX9"/>
<dbReference type="GO" id="GO:0015629">
    <property type="term" value="C:actin cytoskeleton"/>
    <property type="evidence" value="ECO:0007669"/>
    <property type="project" value="TreeGrafter"/>
</dbReference>
<dbReference type="Gene3D" id="1.20.1270.60">
    <property type="entry name" value="Arfaptin homology (AH) domain/BAR domain"/>
    <property type="match status" value="1"/>
</dbReference>
<evidence type="ECO:0000259" key="2">
    <source>
        <dbReference type="Pfam" id="PF08397"/>
    </source>
</evidence>
<dbReference type="GO" id="GO:0007009">
    <property type="term" value="P:plasma membrane organization"/>
    <property type="evidence" value="ECO:0007669"/>
    <property type="project" value="InterPro"/>
</dbReference>
<proteinExistence type="predicted"/>
<dbReference type="SUPFAM" id="SSF103657">
    <property type="entry name" value="BAR/IMD domain-like"/>
    <property type="match status" value="1"/>
</dbReference>
<evidence type="ECO:0000256" key="1">
    <source>
        <dbReference type="SAM" id="MobiDB-lite"/>
    </source>
</evidence>
<feature type="compositionally biased region" description="Polar residues" evidence="1">
    <location>
        <begin position="485"/>
        <end position="499"/>
    </location>
</feature>
<evidence type="ECO:0000313" key="5">
    <source>
        <dbReference type="WBParaSite" id="TTAC_0000629901-mRNA-1"/>
    </source>
</evidence>
<dbReference type="InterPro" id="IPR030127">
    <property type="entry name" value="MTSS1/MTSS2"/>
</dbReference>
<organism evidence="5">
    <name type="scientific">Hydatigena taeniaeformis</name>
    <name type="common">Feline tapeworm</name>
    <name type="synonym">Taenia taeniaeformis</name>
    <dbReference type="NCBI Taxonomy" id="6205"/>
    <lineage>
        <taxon>Eukaryota</taxon>
        <taxon>Metazoa</taxon>
        <taxon>Spiralia</taxon>
        <taxon>Lophotrochozoa</taxon>
        <taxon>Platyhelminthes</taxon>
        <taxon>Cestoda</taxon>
        <taxon>Eucestoda</taxon>
        <taxon>Cyclophyllidea</taxon>
        <taxon>Taeniidae</taxon>
        <taxon>Hydatigera</taxon>
    </lineage>
</organism>
<feature type="compositionally biased region" description="Acidic residues" evidence="1">
    <location>
        <begin position="502"/>
        <end position="526"/>
    </location>
</feature>
<evidence type="ECO:0000313" key="3">
    <source>
        <dbReference type="EMBL" id="VDM30471.1"/>
    </source>
</evidence>
<name>A0A158RDX9_HYDTA</name>
<dbReference type="GO" id="GO:0003779">
    <property type="term" value="F:actin binding"/>
    <property type="evidence" value="ECO:0007669"/>
    <property type="project" value="InterPro"/>
</dbReference>
<dbReference type="PANTHER" id="PTHR15708:SF4">
    <property type="entry name" value="FI21477P1-RELATED"/>
    <property type="match status" value="1"/>
</dbReference>
<dbReference type="GO" id="GO:0030031">
    <property type="term" value="P:cell projection assembly"/>
    <property type="evidence" value="ECO:0007669"/>
    <property type="project" value="TreeGrafter"/>
</dbReference>
<feature type="region of interest" description="Disordered" evidence="1">
    <location>
        <begin position="127"/>
        <end position="167"/>
    </location>
</feature>
<dbReference type="EMBL" id="UYWX01020298">
    <property type="protein sequence ID" value="VDM30471.1"/>
    <property type="molecule type" value="Genomic_DNA"/>
</dbReference>
<reference evidence="3 4" key="2">
    <citation type="submission" date="2018-11" db="EMBL/GenBank/DDBJ databases">
        <authorList>
            <consortium name="Pathogen Informatics"/>
        </authorList>
    </citation>
    <scope>NUCLEOTIDE SEQUENCE [LARGE SCALE GENOMIC DNA]</scope>
</reference>
<sequence>MGRYRWKRWKVVYSVKVCAQYLIFFRATVHATNAFLDAIQRLADLASKTSGGSKEIGAHFTRLCMRQKRLGTKVKTMGNQLITCMVNPMSSHMEEWKKTLAQIEKEHNREAKRARGELKRALSEANRLKRKLAKQGNGSTLHSRQSSGGSTIGQGVGLGEPPTSGRVLSPTVTIGIGTSSLAVRTESATKVLEEKIRQMEDLERATIKRLMLEERGRYCFFFNCLRPVLETETSLLGEISTLHELFTALSTATEDPSCLLEEAETVLAHAGAGGEAGIPVSPTRPLCSPGTNEVEAFASAVDAIMSNRQRQQHQAHIGDEATPSLASESLDSTSSGWSSSGGGGVDTKAIGLSASPNSSQVSVHSTGSSVFAPQNQINAILRQSRGQNDNGPRSASVGRPTINGLSQRIVTSCGGEEVILRRPTTNGACMASISARQRPQTATSSAKEASSFYTSSIATSADPSPNHRHSTCTLQQLNDTLLSSGEATSNAKASNSTRLTENEEAEEEEETASGTLDDETSDDGVLSDERRLSSGGCRNTLTGSDELAAPTLSNVLTREHRCESAMCILVEAEIGIAVCNCRRMVVQSLSVSTETAVYDDVPRKLNRVSDAFLALRCISWIPKLTDSPALSRGGDPQAMLYPDQSLPPPVYTNLNKLTHAAHRKFSMSTTVASNAPGIDADVGAWQPIDEGDNLSIASAPHVQPEQKTTNGGVYSVPGSPHRPSYSTSSSNSRPRGGSTGVEDPFSIEMDELDRMVTVSIQAEPLQYILRQISEQAALWQLNEQTCDRMFAFRKLTQDLAHVCQVREELCLELKSTMKRRLGVQVRGLGHITSRRVCAQCCSTGVDITCPTDASLPLAVDAPLACDFCTLTSRSMTHAEDSMLSQPFSYHNQSFTDFVEAERVERDLSFPLPRAPPKPRLCAGSEAPIRNLIKNARSASSLAGRSALPPPVPFRSSSLRRISKTKGS</sequence>
<dbReference type="Proteomes" id="UP000274429">
    <property type="component" value="Unassembled WGS sequence"/>
</dbReference>
<feature type="compositionally biased region" description="Low complexity" evidence="1">
    <location>
        <begin position="324"/>
        <end position="338"/>
    </location>
</feature>
<feature type="region of interest" description="Disordered" evidence="1">
    <location>
        <begin position="938"/>
        <end position="967"/>
    </location>
</feature>
<feature type="domain" description="IMD" evidence="2">
    <location>
        <begin position="17"/>
        <end position="137"/>
    </location>
</feature>
<dbReference type="InterPro" id="IPR027267">
    <property type="entry name" value="AH/BAR_dom_sf"/>
</dbReference>
<feature type="compositionally biased region" description="Low complexity" evidence="1">
    <location>
        <begin position="358"/>
        <end position="367"/>
    </location>
</feature>
<reference evidence="5" key="1">
    <citation type="submission" date="2016-04" db="UniProtKB">
        <authorList>
            <consortium name="WormBaseParasite"/>
        </authorList>
    </citation>
    <scope>IDENTIFICATION</scope>
</reference>
<feature type="region of interest" description="Disordered" evidence="1">
    <location>
        <begin position="383"/>
        <end position="402"/>
    </location>
</feature>
<feature type="region of interest" description="Disordered" evidence="1">
    <location>
        <begin position="485"/>
        <end position="540"/>
    </location>
</feature>
<feature type="region of interest" description="Disordered" evidence="1">
    <location>
        <begin position="308"/>
        <end position="367"/>
    </location>
</feature>
<keyword evidence="4" id="KW-1185">Reference proteome</keyword>
<dbReference type="GO" id="GO:0005543">
    <property type="term" value="F:phospholipid binding"/>
    <property type="evidence" value="ECO:0007669"/>
    <property type="project" value="TreeGrafter"/>
</dbReference>
<dbReference type="InterPro" id="IPR013606">
    <property type="entry name" value="I-BAR_dom"/>
</dbReference>
<feature type="region of interest" description="Disordered" evidence="1">
    <location>
        <begin position="702"/>
        <end position="745"/>
    </location>
</feature>
<dbReference type="OrthoDB" id="10061327at2759"/>
<dbReference type="GO" id="GO:0009898">
    <property type="term" value="C:cytoplasmic side of plasma membrane"/>
    <property type="evidence" value="ECO:0007669"/>
    <property type="project" value="TreeGrafter"/>
</dbReference>
<dbReference type="AlphaFoldDB" id="A0A158RDX9"/>
<evidence type="ECO:0000313" key="4">
    <source>
        <dbReference type="Proteomes" id="UP000274429"/>
    </source>
</evidence>
<feature type="compositionally biased region" description="Low complexity" evidence="1">
    <location>
        <begin position="718"/>
        <end position="736"/>
    </location>
</feature>
<accession>A0A158RDX9</accession>
<dbReference type="Pfam" id="PF08397">
    <property type="entry name" value="IMD"/>
    <property type="match status" value="2"/>
</dbReference>
<dbReference type="PANTHER" id="PTHR15708">
    <property type="entry name" value="ACTIN BUNDLING/MISSING IN METASTASIS-RELATED"/>
    <property type="match status" value="1"/>
</dbReference>
<gene>
    <name evidence="3" type="ORF">TTAC_LOCUS6284</name>
</gene>
<protein>
    <submittedName>
        <fullName evidence="5">IMD domain-containing protein</fullName>
    </submittedName>
</protein>
<feature type="compositionally biased region" description="Polar residues" evidence="1">
    <location>
        <begin position="136"/>
        <end position="149"/>
    </location>
</feature>
<feature type="domain" description="IMD" evidence="2">
    <location>
        <begin position="185"/>
        <end position="257"/>
    </location>
</feature>